<dbReference type="EMBL" id="MVHT01000042">
    <property type="protein sequence ID" value="ORB02904.1"/>
    <property type="molecule type" value="Genomic_DNA"/>
</dbReference>
<sequence>MHFSAPVGSPAHGLVMSVLVLVGIIVATAVWVYADAKAFSGRGRPIVSSLGSVQLDTPMAWFLACLLMWEMVFPHYIDSRSMS</sequence>
<comment type="caution">
    <text evidence="2">The sequence shown here is derived from an EMBL/GenBank/DDBJ whole genome shotgun (WGS) entry which is preliminary data.</text>
</comment>
<protein>
    <submittedName>
        <fullName evidence="2">Uncharacterized protein</fullName>
    </submittedName>
</protein>
<evidence type="ECO:0000256" key="1">
    <source>
        <dbReference type="SAM" id="Phobius"/>
    </source>
</evidence>
<name>A0A1E3S5W5_MYCIE</name>
<accession>A0A1E3S5W5</accession>
<reference evidence="2 3" key="1">
    <citation type="submission" date="2017-02" db="EMBL/GenBank/DDBJ databases">
        <title>The new phylogeny of genus Mycobacterium.</title>
        <authorList>
            <person name="Tortoli E."/>
            <person name="Trovato A."/>
            <person name="Cirillo D.M."/>
        </authorList>
    </citation>
    <scope>NUCLEOTIDE SEQUENCE [LARGE SCALE GENOMIC DNA]</scope>
    <source>
        <strain evidence="2 3">DSM 44049</strain>
    </source>
</reference>
<feature type="transmembrane region" description="Helical" evidence="1">
    <location>
        <begin position="12"/>
        <end position="34"/>
    </location>
</feature>
<proteinExistence type="predicted"/>
<keyword evidence="1" id="KW-1133">Transmembrane helix</keyword>
<dbReference type="AlphaFoldDB" id="A0A1E3S5W5"/>
<keyword evidence="1" id="KW-0812">Transmembrane</keyword>
<keyword evidence="1" id="KW-0472">Membrane</keyword>
<evidence type="ECO:0000313" key="3">
    <source>
        <dbReference type="Proteomes" id="UP000192739"/>
    </source>
</evidence>
<evidence type="ECO:0000313" key="2">
    <source>
        <dbReference type="EMBL" id="ORB02904.1"/>
    </source>
</evidence>
<gene>
    <name evidence="2" type="ORF">BST27_16005</name>
</gene>
<keyword evidence="3" id="KW-1185">Reference proteome</keyword>
<organism evidence="2 3">
    <name type="scientific">Mycobacterium intermedium</name>
    <dbReference type="NCBI Taxonomy" id="28445"/>
    <lineage>
        <taxon>Bacteria</taxon>
        <taxon>Bacillati</taxon>
        <taxon>Actinomycetota</taxon>
        <taxon>Actinomycetes</taxon>
        <taxon>Mycobacteriales</taxon>
        <taxon>Mycobacteriaceae</taxon>
        <taxon>Mycobacterium</taxon>
        <taxon>Mycobacterium simiae complex</taxon>
    </lineage>
</organism>
<dbReference type="Proteomes" id="UP000192739">
    <property type="component" value="Unassembled WGS sequence"/>
</dbReference>